<evidence type="ECO:0000313" key="1">
    <source>
        <dbReference type="EMBL" id="KAI3690452.1"/>
    </source>
</evidence>
<dbReference type="EMBL" id="CM042017">
    <property type="protein sequence ID" value="KAI3690452.1"/>
    <property type="molecule type" value="Genomic_DNA"/>
</dbReference>
<sequence>MPPPSPSHFLIQVPVAASISDCSTHLLILYPRRCLHDLLSCLHLWEVEFEDISTKRRETASSPLPFHLSKPKSPSFFLSSIMEAHKLFK</sequence>
<evidence type="ECO:0000313" key="2">
    <source>
        <dbReference type="Proteomes" id="UP001055811"/>
    </source>
</evidence>
<proteinExistence type="predicted"/>
<comment type="caution">
    <text evidence="1">The sequence shown here is derived from an EMBL/GenBank/DDBJ whole genome shotgun (WGS) entry which is preliminary data.</text>
</comment>
<protein>
    <submittedName>
        <fullName evidence="1">Uncharacterized protein</fullName>
    </submittedName>
</protein>
<reference evidence="1 2" key="2">
    <citation type="journal article" date="2022" name="Mol. Ecol. Resour.">
        <title>The genomes of chicory, endive, great burdock and yacon provide insights into Asteraceae paleo-polyploidization history and plant inulin production.</title>
        <authorList>
            <person name="Fan W."/>
            <person name="Wang S."/>
            <person name="Wang H."/>
            <person name="Wang A."/>
            <person name="Jiang F."/>
            <person name="Liu H."/>
            <person name="Zhao H."/>
            <person name="Xu D."/>
            <person name="Zhang Y."/>
        </authorList>
    </citation>
    <scope>NUCLEOTIDE SEQUENCE [LARGE SCALE GENOMIC DNA]</scope>
    <source>
        <strain evidence="2">cv. Punajuju</strain>
        <tissue evidence="1">Leaves</tissue>
    </source>
</reference>
<organism evidence="1 2">
    <name type="scientific">Cichorium intybus</name>
    <name type="common">Chicory</name>
    <dbReference type="NCBI Taxonomy" id="13427"/>
    <lineage>
        <taxon>Eukaryota</taxon>
        <taxon>Viridiplantae</taxon>
        <taxon>Streptophyta</taxon>
        <taxon>Embryophyta</taxon>
        <taxon>Tracheophyta</taxon>
        <taxon>Spermatophyta</taxon>
        <taxon>Magnoliopsida</taxon>
        <taxon>eudicotyledons</taxon>
        <taxon>Gunneridae</taxon>
        <taxon>Pentapetalae</taxon>
        <taxon>asterids</taxon>
        <taxon>campanulids</taxon>
        <taxon>Asterales</taxon>
        <taxon>Asteraceae</taxon>
        <taxon>Cichorioideae</taxon>
        <taxon>Cichorieae</taxon>
        <taxon>Cichoriinae</taxon>
        <taxon>Cichorium</taxon>
    </lineage>
</organism>
<accession>A0ACB8YY60</accession>
<keyword evidence="2" id="KW-1185">Reference proteome</keyword>
<dbReference type="Proteomes" id="UP001055811">
    <property type="component" value="Linkage Group LG09"/>
</dbReference>
<name>A0ACB8YY60_CICIN</name>
<gene>
    <name evidence="1" type="ORF">L2E82_48478</name>
</gene>
<reference evidence="2" key="1">
    <citation type="journal article" date="2022" name="Mol. Ecol. Resour.">
        <title>The genomes of chicory, endive, great burdock and yacon provide insights into Asteraceae palaeo-polyploidization history and plant inulin production.</title>
        <authorList>
            <person name="Fan W."/>
            <person name="Wang S."/>
            <person name="Wang H."/>
            <person name="Wang A."/>
            <person name="Jiang F."/>
            <person name="Liu H."/>
            <person name="Zhao H."/>
            <person name="Xu D."/>
            <person name="Zhang Y."/>
        </authorList>
    </citation>
    <scope>NUCLEOTIDE SEQUENCE [LARGE SCALE GENOMIC DNA]</scope>
    <source>
        <strain evidence="2">cv. Punajuju</strain>
    </source>
</reference>